<comment type="similarity">
    <text evidence="2">Belongs to the class-IV pyridoxal-phosphate-dependent aminotransferase family.</text>
</comment>
<protein>
    <recommendedName>
        <fullName evidence="6">Branched-chain-amino-acid aminotransferase</fullName>
    </recommendedName>
</protein>
<reference evidence="4" key="3">
    <citation type="journal article" date="2017" name="Nature">
        <title>Genome sequence of the progenitor of the wheat D genome Aegilops tauschii.</title>
        <authorList>
            <person name="Luo M.C."/>
            <person name="Gu Y.Q."/>
            <person name="Puiu D."/>
            <person name="Wang H."/>
            <person name="Twardziok S.O."/>
            <person name="Deal K.R."/>
            <person name="Huo N."/>
            <person name="Zhu T."/>
            <person name="Wang L."/>
            <person name="Wang Y."/>
            <person name="McGuire P.E."/>
            <person name="Liu S."/>
            <person name="Long H."/>
            <person name="Ramasamy R.K."/>
            <person name="Rodriguez J.C."/>
            <person name="Van S.L."/>
            <person name="Yuan L."/>
            <person name="Wang Z."/>
            <person name="Xia Z."/>
            <person name="Xiao L."/>
            <person name="Anderson O.D."/>
            <person name="Ouyang S."/>
            <person name="Liang Y."/>
            <person name="Zimin A.V."/>
            <person name="Pertea G."/>
            <person name="Qi P."/>
            <person name="Bennetzen J.L."/>
            <person name="Dai X."/>
            <person name="Dawson M.W."/>
            <person name="Muller H.G."/>
            <person name="Kugler K."/>
            <person name="Rivarola-Duarte L."/>
            <person name="Spannagl M."/>
            <person name="Mayer K.F.X."/>
            <person name="Lu F.H."/>
            <person name="Bevan M.W."/>
            <person name="Leroy P."/>
            <person name="Li P."/>
            <person name="You F.M."/>
            <person name="Sun Q."/>
            <person name="Liu Z."/>
            <person name="Lyons E."/>
            <person name="Wicker T."/>
            <person name="Salzberg S.L."/>
            <person name="Devos K.M."/>
            <person name="Dvorak J."/>
        </authorList>
    </citation>
    <scope>NUCLEOTIDE SEQUENCE [LARGE SCALE GENOMIC DNA]</scope>
    <source>
        <strain evidence="4">cv. AL8/78</strain>
    </source>
</reference>
<evidence type="ECO:0008006" key="6">
    <source>
        <dbReference type="Google" id="ProtNLM"/>
    </source>
</evidence>
<dbReference type="InterPro" id="IPR036038">
    <property type="entry name" value="Aminotransferase-like"/>
</dbReference>
<evidence type="ECO:0000256" key="2">
    <source>
        <dbReference type="ARBA" id="ARBA00009320"/>
    </source>
</evidence>
<dbReference type="Proteomes" id="UP000015105">
    <property type="component" value="Chromosome 2D"/>
</dbReference>
<name>A0A453CNH6_AEGTS</name>
<dbReference type="AlphaFoldDB" id="A0A453CNH6"/>
<evidence type="ECO:0000256" key="1">
    <source>
        <dbReference type="ARBA" id="ARBA00001933"/>
    </source>
</evidence>
<dbReference type="Pfam" id="PF01063">
    <property type="entry name" value="Aminotran_4"/>
    <property type="match status" value="1"/>
</dbReference>
<proteinExistence type="inferred from homology"/>
<reference evidence="5" key="1">
    <citation type="journal article" date="2014" name="Science">
        <title>Ancient hybridizations among the ancestral genomes of bread wheat.</title>
        <authorList>
            <consortium name="International Wheat Genome Sequencing Consortium,"/>
            <person name="Marcussen T."/>
            <person name="Sandve S.R."/>
            <person name="Heier L."/>
            <person name="Spannagl M."/>
            <person name="Pfeifer M."/>
            <person name="Jakobsen K.S."/>
            <person name="Wulff B.B."/>
            <person name="Steuernagel B."/>
            <person name="Mayer K.F."/>
            <person name="Olsen O.A."/>
        </authorList>
    </citation>
    <scope>NUCLEOTIDE SEQUENCE [LARGE SCALE GENOMIC DNA]</scope>
    <source>
        <strain evidence="5">cv. AL8/78</strain>
    </source>
</reference>
<dbReference type="GO" id="GO:0009507">
    <property type="term" value="C:chloroplast"/>
    <property type="evidence" value="ECO:0007669"/>
    <property type="project" value="TreeGrafter"/>
</dbReference>
<dbReference type="InterPro" id="IPR043132">
    <property type="entry name" value="BCAT-like_C"/>
</dbReference>
<dbReference type="Gramene" id="AET2Gv20905100.11">
    <property type="protein sequence ID" value="AET2Gv20905100.11"/>
    <property type="gene ID" value="AET2Gv20905100"/>
</dbReference>
<dbReference type="PANTHER" id="PTHR42825">
    <property type="entry name" value="AMINO ACID AMINOTRANSFERASE"/>
    <property type="match status" value="1"/>
</dbReference>
<evidence type="ECO:0000256" key="3">
    <source>
        <dbReference type="ARBA" id="ARBA00022898"/>
    </source>
</evidence>
<comment type="cofactor">
    <cofactor evidence="1">
        <name>pyridoxal 5'-phosphate</name>
        <dbReference type="ChEBI" id="CHEBI:597326"/>
    </cofactor>
</comment>
<keyword evidence="5" id="KW-1185">Reference proteome</keyword>
<sequence>MQVVSAQRRAKEKGHSDVLYLDPVHKKFVEEVSSCNILMVKDNVISTPLLTGTILPGITRRSIIEIAQNLGIQVSKSALLR</sequence>
<reference evidence="4" key="5">
    <citation type="journal article" date="2021" name="G3 (Bethesda)">
        <title>Aegilops tauschii genome assembly Aet v5.0 features greater sequence contiguity and improved annotation.</title>
        <authorList>
            <person name="Wang L."/>
            <person name="Zhu T."/>
            <person name="Rodriguez J.C."/>
            <person name="Deal K.R."/>
            <person name="Dubcovsky J."/>
            <person name="McGuire P.E."/>
            <person name="Lux T."/>
            <person name="Spannagl M."/>
            <person name="Mayer K.F.X."/>
            <person name="Baldrich P."/>
            <person name="Meyers B.C."/>
            <person name="Huo N."/>
            <person name="Gu Y.Q."/>
            <person name="Zhou H."/>
            <person name="Devos K.M."/>
            <person name="Bennetzen J.L."/>
            <person name="Unver T."/>
            <person name="Budak H."/>
            <person name="Gulick P.J."/>
            <person name="Galiba G."/>
            <person name="Kalapos B."/>
            <person name="Nelson D.R."/>
            <person name="Li P."/>
            <person name="You F.M."/>
            <person name="Luo M.C."/>
            <person name="Dvorak J."/>
        </authorList>
    </citation>
    <scope>NUCLEOTIDE SEQUENCE [LARGE SCALE GENOMIC DNA]</scope>
    <source>
        <strain evidence="4">cv. AL8/78</strain>
    </source>
</reference>
<evidence type="ECO:0000313" key="5">
    <source>
        <dbReference type="Proteomes" id="UP000015105"/>
    </source>
</evidence>
<organism evidence="4 5">
    <name type="scientific">Aegilops tauschii subsp. strangulata</name>
    <name type="common">Goatgrass</name>
    <dbReference type="NCBI Taxonomy" id="200361"/>
    <lineage>
        <taxon>Eukaryota</taxon>
        <taxon>Viridiplantae</taxon>
        <taxon>Streptophyta</taxon>
        <taxon>Embryophyta</taxon>
        <taxon>Tracheophyta</taxon>
        <taxon>Spermatophyta</taxon>
        <taxon>Magnoliopsida</taxon>
        <taxon>Liliopsida</taxon>
        <taxon>Poales</taxon>
        <taxon>Poaceae</taxon>
        <taxon>BOP clade</taxon>
        <taxon>Pooideae</taxon>
        <taxon>Triticodae</taxon>
        <taxon>Triticeae</taxon>
        <taxon>Triticinae</taxon>
        <taxon>Aegilops</taxon>
    </lineage>
</organism>
<reference evidence="5" key="2">
    <citation type="journal article" date="2017" name="Nat. Plants">
        <title>The Aegilops tauschii genome reveals multiple impacts of transposons.</title>
        <authorList>
            <person name="Zhao G."/>
            <person name="Zou C."/>
            <person name="Li K."/>
            <person name="Wang K."/>
            <person name="Li T."/>
            <person name="Gao L."/>
            <person name="Zhang X."/>
            <person name="Wang H."/>
            <person name="Yang Z."/>
            <person name="Liu X."/>
            <person name="Jiang W."/>
            <person name="Mao L."/>
            <person name="Kong X."/>
            <person name="Jiao Y."/>
            <person name="Jia J."/>
        </authorList>
    </citation>
    <scope>NUCLEOTIDE SEQUENCE [LARGE SCALE GENOMIC DNA]</scope>
    <source>
        <strain evidence="5">cv. AL8/78</strain>
    </source>
</reference>
<reference evidence="4" key="4">
    <citation type="submission" date="2019-03" db="UniProtKB">
        <authorList>
            <consortium name="EnsemblPlants"/>
        </authorList>
    </citation>
    <scope>IDENTIFICATION</scope>
</reference>
<accession>A0A453CNH6</accession>
<evidence type="ECO:0000313" key="4">
    <source>
        <dbReference type="EnsemblPlants" id="AET2Gv20905100.11"/>
    </source>
</evidence>
<dbReference type="EnsemblPlants" id="AET2Gv20905100.11">
    <property type="protein sequence ID" value="AET2Gv20905100.11"/>
    <property type="gene ID" value="AET2Gv20905100"/>
</dbReference>
<dbReference type="GO" id="GO:0004084">
    <property type="term" value="F:branched-chain-amino-acid transaminase activity"/>
    <property type="evidence" value="ECO:0007669"/>
    <property type="project" value="InterPro"/>
</dbReference>
<dbReference type="Gene3D" id="3.20.10.10">
    <property type="entry name" value="D-amino Acid Aminotransferase, subunit A, domain 2"/>
    <property type="match status" value="1"/>
</dbReference>
<dbReference type="GO" id="GO:0009081">
    <property type="term" value="P:branched-chain amino acid metabolic process"/>
    <property type="evidence" value="ECO:0007669"/>
    <property type="project" value="InterPro"/>
</dbReference>
<dbReference type="PANTHER" id="PTHR42825:SF1">
    <property type="entry name" value="BRANCHED-CHAIN-AMINO-ACID AMINOTRANSFERASE"/>
    <property type="match status" value="1"/>
</dbReference>
<dbReference type="InterPro" id="IPR001544">
    <property type="entry name" value="Aminotrans_IV"/>
</dbReference>
<dbReference type="InterPro" id="IPR005786">
    <property type="entry name" value="B_amino_transII"/>
</dbReference>
<keyword evidence="3" id="KW-0663">Pyridoxal phosphate</keyword>
<dbReference type="SUPFAM" id="SSF56752">
    <property type="entry name" value="D-aminoacid aminotransferase-like PLP-dependent enzymes"/>
    <property type="match status" value="1"/>
</dbReference>